<evidence type="ECO:0000259" key="1">
    <source>
        <dbReference type="Pfam" id="PF00535"/>
    </source>
</evidence>
<feature type="domain" description="Glycosyltransferase 2-like" evidence="1">
    <location>
        <begin position="360"/>
        <end position="507"/>
    </location>
</feature>
<dbReference type="InterPro" id="IPR001173">
    <property type="entry name" value="Glyco_trans_2-like"/>
</dbReference>
<dbReference type="Gene3D" id="3.90.550.10">
    <property type="entry name" value="Spore Coat Polysaccharide Biosynthesis Protein SpsA, Chain A"/>
    <property type="match status" value="1"/>
</dbReference>
<dbReference type="EMBL" id="CP032630">
    <property type="protein sequence ID" value="AYF98346.1"/>
    <property type="molecule type" value="Genomic_DNA"/>
</dbReference>
<dbReference type="PANTHER" id="PTHR43685:SF2">
    <property type="entry name" value="GLYCOSYLTRANSFERASE 2-LIKE DOMAIN-CONTAINING PROTEIN"/>
    <property type="match status" value="1"/>
</dbReference>
<dbReference type="Proteomes" id="UP000278886">
    <property type="component" value="Chromosome"/>
</dbReference>
<sequence length="690" mass="74955">MLARNYPRFRRRDIRAIMRRHGLTDAPVALLLGPGRPPIRRLVHFMRALRRGTRPTREEHPLFSASFYRATNPDIASAGIDPWLHYQVFGRAEGRSPHPFIDVSRLAGQLPDTLTAVVVDAYLMRREHWLLSPSPYIETEHFAAAGPWDGVTHPLVQIAEQYPAEPWVRARLSLIDLVDARSPERHALAALMMLDPRRVHAGRLSVWSRTAPPPSDSHGAFRVVPGFFAGLDGTEIVAIGREVVSRDGTAVRNRHVVAIADDGERYTASTLVVAIGELDHRALGALASRLDGGDIVAPVDVQQERALNIAGVRTLPFGRQAIVEARHLELCGEAQPVQIEAAAALTRGGFTPPKVRTSGVIAAHNQLRWIETAIRSLAAEADEVVVVDDGSTDGTAELLETLVREEGFTLIRNTVARGVSEAYAVAVEASSGEILLIQGGDDRTLPGRAAASIAALSDPSVSLVHSDPVVIDADGNVLPHGAAGEFQEPHVSDVLRYLVETGNFICAPSVAIRREDYLAHGGFPAGIALLQDYALWIELARVGRFDRLDAPVVEYRKHGGNLSREYTGIDTARRRRHAVELSWVRERFIQAADRRDLDRLGAPAAANGQLLARDDRALLLSFALGDQGVFRRAVDDLLTRVAKDGVEVLDTLGIAPGDVAELIYRADPENLAALGRSAAVLRALGDSASG</sequence>
<accession>A0A387BB24</accession>
<keyword evidence="2" id="KW-0808">Transferase</keyword>
<dbReference type="AlphaFoldDB" id="A0A387BB24"/>
<evidence type="ECO:0000313" key="3">
    <source>
        <dbReference type="Proteomes" id="UP000278886"/>
    </source>
</evidence>
<keyword evidence="3" id="KW-1185">Reference proteome</keyword>
<proteinExistence type="predicted"/>
<evidence type="ECO:0000313" key="2">
    <source>
        <dbReference type="EMBL" id="AYF98346.1"/>
    </source>
</evidence>
<gene>
    <name evidence="2" type="ORF">D7I47_08805</name>
</gene>
<dbReference type="InterPro" id="IPR050834">
    <property type="entry name" value="Glycosyltransf_2"/>
</dbReference>
<dbReference type="SUPFAM" id="SSF53448">
    <property type="entry name" value="Nucleotide-diphospho-sugar transferases"/>
    <property type="match status" value="1"/>
</dbReference>
<dbReference type="KEGG" id="lyd:D7I47_08805"/>
<reference evidence="3" key="1">
    <citation type="submission" date="2018-09" db="EMBL/GenBank/DDBJ databases">
        <title>Genome sequencing of strain 2DFWR-13.</title>
        <authorList>
            <person name="Heo J."/>
            <person name="Kim S.-J."/>
            <person name="Kwon S.-W."/>
        </authorList>
    </citation>
    <scope>NUCLEOTIDE SEQUENCE [LARGE SCALE GENOMIC DNA]</scope>
    <source>
        <strain evidence="3">2DFWR-13</strain>
    </source>
</reference>
<organism evidence="2 3">
    <name type="scientific">Protaetiibacter intestinalis</name>
    <dbReference type="NCBI Taxonomy" id="2419774"/>
    <lineage>
        <taxon>Bacteria</taxon>
        <taxon>Bacillati</taxon>
        <taxon>Actinomycetota</taxon>
        <taxon>Actinomycetes</taxon>
        <taxon>Micrococcales</taxon>
        <taxon>Microbacteriaceae</taxon>
        <taxon>Protaetiibacter</taxon>
    </lineage>
</organism>
<dbReference type="PANTHER" id="PTHR43685">
    <property type="entry name" value="GLYCOSYLTRANSFERASE"/>
    <property type="match status" value="1"/>
</dbReference>
<dbReference type="InterPro" id="IPR029044">
    <property type="entry name" value="Nucleotide-diphossugar_trans"/>
</dbReference>
<name>A0A387BB24_9MICO</name>
<dbReference type="Pfam" id="PF00535">
    <property type="entry name" value="Glycos_transf_2"/>
    <property type="match status" value="1"/>
</dbReference>
<protein>
    <submittedName>
        <fullName evidence="2">Glycosyltransferase</fullName>
    </submittedName>
</protein>
<dbReference type="GO" id="GO:0016740">
    <property type="term" value="F:transferase activity"/>
    <property type="evidence" value="ECO:0007669"/>
    <property type="project" value="UniProtKB-KW"/>
</dbReference>